<name>A0A8T8SQH3_9BASI</name>
<protein>
    <recommendedName>
        <fullName evidence="4">Gag-like protein</fullName>
    </recommendedName>
</protein>
<evidence type="ECO:0000256" key="1">
    <source>
        <dbReference type="SAM" id="MobiDB-lite"/>
    </source>
</evidence>
<dbReference type="AlphaFoldDB" id="A0A8T8SQH3"/>
<evidence type="ECO:0008006" key="4">
    <source>
        <dbReference type="Google" id="ProtNLM"/>
    </source>
</evidence>
<sequence>MPKTRSQTAPSREPALEEVPPAPPGVGPASKAPSAPNTTAAALKALRTDLDNAAAARNKDAKAKNAAWNKLFNYVQEMAQAKIINFETMTLLMATCRASIKHTEAGLHSPAFPPELIEGLNSYIVRAPKASFKGLGQHSTQAVTDSAPAPQVVVASSPNSKSPPRLVDPNPRNTLPDSLNDWCVVGMGRGSASAAAKTGGLKDHRLIARLDRNHETLKLDPSAQRDLANQALDASGAPLSARIRVVDRVATGLAMTPAANCTLEQLEPHLARVAAALGASTVERNQNWNRWVVRNVDTKFDDNDLRAEIIAGLRIADPDRPHSLVGNVRGLCASGAAQHLKHTCVTFSTLPGTSLRPGGHFDLFGRRAWLEVYRPLKKLDHCERCLAYSHHQDKCTADQPRCAHCSVWGHSADSHTCDNCKEGSRSCLPRCAHRRGPHEAGHGQCPGRAKFNKKARAYVYPKGDTLNAIMRSGDKARLQTMRAAQESDRAATSSSNVDHAA</sequence>
<feature type="region of interest" description="Disordered" evidence="1">
    <location>
        <begin position="141"/>
        <end position="173"/>
    </location>
</feature>
<organism evidence="2 3">
    <name type="scientific">Tilletia indica</name>
    <dbReference type="NCBI Taxonomy" id="43049"/>
    <lineage>
        <taxon>Eukaryota</taxon>
        <taxon>Fungi</taxon>
        <taxon>Dikarya</taxon>
        <taxon>Basidiomycota</taxon>
        <taxon>Ustilaginomycotina</taxon>
        <taxon>Exobasidiomycetes</taxon>
        <taxon>Tilletiales</taxon>
        <taxon>Tilletiaceae</taxon>
        <taxon>Tilletia</taxon>
    </lineage>
</organism>
<feature type="region of interest" description="Disordered" evidence="1">
    <location>
        <begin position="1"/>
        <end position="38"/>
    </location>
</feature>
<accession>A0A8T8SQH3</accession>
<feature type="region of interest" description="Disordered" evidence="1">
    <location>
        <begin position="477"/>
        <end position="501"/>
    </location>
</feature>
<comment type="caution">
    <text evidence="2">The sequence shown here is derived from an EMBL/GenBank/DDBJ whole genome shotgun (WGS) entry which is preliminary data.</text>
</comment>
<keyword evidence="3" id="KW-1185">Reference proteome</keyword>
<feature type="compositionally biased region" description="Polar residues" evidence="1">
    <location>
        <begin position="1"/>
        <end position="10"/>
    </location>
</feature>
<evidence type="ECO:0000313" key="3">
    <source>
        <dbReference type="Proteomes" id="UP000077521"/>
    </source>
</evidence>
<feature type="compositionally biased region" description="Low complexity" evidence="1">
    <location>
        <begin position="27"/>
        <end position="36"/>
    </location>
</feature>
<evidence type="ECO:0000313" key="2">
    <source>
        <dbReference type="EMBL" id="KAE8244813.1"/>
    </source>
</evidence>
<dbReference type="Proteomes" id="UP000077521">
    <property type="component" value="Unassembled WGS sequence"/>
</dbReference>
<proteinExistence type="predicted"/>
<dbReference type="EMBL" id="LWDF02000568">
    <property type="protein sequence ID" value="KAE8244813.1"/>
    <property type="molecule type" value="Genomic_DNA"/>
</dbReference>
<reference evidence="2" key="1">
    <citation type="submission" date="2016-04" db="EMBL/GenBank/DDBJ databases">
        <authorList>
            <person name="Nguyen H.D."/>
            <person name="Samba Siva P."/>
            <person name="Cullis J."/>
            <person name="Levesque C.A."/>
            <person name="Hambleton S."/>
        </authorList>
    </citation>
    <scope>NUCLEOTIDE SEQUENCE</scope>
    <source>
        <strain evidence="2">DAOMC 236416</strain>
    </source>
</reference>
<feature type="compositionally biased region" description="Polar residues" evidence="1">
    <location>
        <begin position="490"/>
        <end position="501"/>
    </location>
</feature>
<gene>
    <name evidence="2" type="ORF">A4X13_0g6237</name>
</gene>
<reference evidence="2" key="2">
    <citation type="journal article" date="2019" name="IMA Fungus">
        <title>Genome sequencing and comparison of five Tilletia species to identify candidate genes for the detection of regulated species infecting wheat.</title>
        <authorList>
            <person name="Nguyen H.D.T."/>
            <person name="Sultana T."/>
            <person name="Kesanakurti P."/>
            <person name="Hambleton S."/>
        </authorList>
    </citation>
    <scope>NUCLEOTIDE SEQUENCE</scope>
    <source>
        <strain evidence="2">DAOMC 236416</strain>
    </source>
</reference>